<keyword evidence="7" id="KW-0862">Zinc</keyword>
<evidence type="ECO:0000313" key="10">
    <source>
        <dbReference type="EnsemblMetazoa" id="CLYHEMP005536.1"/>
    </source>
</evidence>
<proteinExistence type="inferred from homology"/>
<dbReference type="GO" id="GO:0071797">
    <property type="term" value="C:LUBAC complex"/>
    <property type="evidence" value="ECO:0007669"/>
    <property type="project" value="InterPro"/>
</dbReference>
<feature type="region of interest" description="Disordered" evidence="8">
    <location>
        <begin position="535"/>
        <end position="573"/>
    </location>
</feature>
<dbReference type="InterPro" id="IPR013083">
    <property type="entry name" value="Znf_RING/FYVE/PHD"/>
</dbReference>
<dbReference type="Gene3D" id="3.30.40.10">
    <property type="entry name" value="Zinc/RING finger domain, C3HC4 (zinc finger)"/>
    <property type="match status" value="1"/>
</dbReference>
<protein>
    <recommendedName>
        <fullName evidence="9">RING-type domain-containing protein</fullName>
    </recommendedName>
</protein>
<evidence type="ECO:0000256" key="8">
    <source>
        <dbReference type="SAM" id="MobiDB-lite"/>
    </source>
</evidence>
<dbReference type="GO" id="GO:0061630">
    <property type="term" value="F:ubiquitin protein ligase activity"/>
    <property type="evidence" value="ECO:0007669"/>
    <property type="project" value="TreeGrafter"/>
</dbReference>
<dbReference type="Pfam" id="PF22191">
    <property type="entry name" value="IBR_1"/>
    <property type="match status" value="1"/>
</dbReference>
<evidence type="ECO:0000256" key="4">
    <source>
        <dbReference type="ARBA" id="ARBA00022737"/>
    </source>
</evidence>
<evidence type="ECO:0000256" key="6">
    <source>
        <dbReference type="ARBA" id="ARBA00022786"/>
    </source>
</evidence>
<dbReference type="GO" id="GO:0070530">
    <property type="term" value="F:K63-linked polyubiquitin modification-dependent protein binding"/>
    <property type="evidence" value="ECO:0007669"/>
    <property type="project" value="TreeGrafter"/>
</dbReference>
<dbReference type="EnsemblMetazoa" id="CLYHEMT005536.1">
    <property type="protein sequence ID" value="CLYHEMP005536.1"/>
    <property type="gene ID" value="CLYHEMG005536"/>
</dbReference>
<dbReference type="Proteomes" id="UP000594262">
    <property type="component" value="Unplaced"/>
</dbReference>
<dbReference type="Pfam" id="PF18091">
    <property type="entry name" value="E3_UbLigase_RBR"/>
    <property type="match status" value="1"/>
</dbReference>
<feature type="region of interest" description="Disordered" evidence="8">
    <location>
        <begin position="454"/>
        <end position="475"/>
    </location>
</feature>
<feature type="region of interest" description="Disordered" evidence="8">
    <location>
        <begin position="677"/>
        <end position="709"/>
    </location>
</feature>
<reference evidence="10" key="1">
    <citation type="submission" date="2021-01" db="UniProtKB">
        <authorList>
            <consortium name="EnsemblMetazoa"/>
        </authorList>
    </citation>
    <scope>IDENTIFICATION</scope>
</reference>
<feature type="region of interest" description="Disordered" evidence="8">
    <location>
        <begin position="1"/>
        <end position="104"/>
    </location>
</feature>
<evidence type="ECO:0000313" key="11">
    <source>
        <dbReference type="Proteomes" id="UP000594262"/>
    </source>
</evidence>
<keyword evidence="2" id="KW-0808">Transferase</keyword>
<dbReference type="SMART" id="SM00547">
    <property type="entry name" value="ZnF_RBZ"/>
    <property type="match status" value="1"/>
</dbReference>
<dbReference type="InterPro" id="IPR002867">
    <property type="entry name" value="IBR_dom"/>
</dbReference>
<feature type="region of interest" description="Disordered" evidence="8">
    <location>
        <begin position="620"/>
        <end position="651"/>
    </location>
</feature>
<feature type="compositionally biased region" description="Acidic residues" evidence="8">
    <location>
        <begin position="1375"/>
        <end position="1387"/>
    </location>
</feature>
<dbReference type="PROSITE" id="PS01358">
    <property type="entry name" value="ZF_RANBP2_1"/>
    <property type="match status" value="1"/>
</dbReference>
<dbReference type="SMART" id="SM00647">
    <property type="entry name" value="IBR"/>
    <property type="match status" value="1"/>
</dbReference>
<keyword evidence="11" id="KW-1185">Reference proteome</keyword>
<dbReference type="InterPro" id="IPR041031">
    <property type="entry name" value="RNF31_C"/>
</dbReference>
<keyword evidence="3" id="KW-0479">Metal-binding</keyword>
<evidence type="ECO:0000256" key="1">
    <source>
        <dbReference type="ARBA" id="ARBA00008278"/>
    </source>
</evidence>
<dbReference type="RefSeq" id="XP_066911167.1">
    <property type="nucleotide sequence ID" value="XM_067055066.1"/>
</dbReference>
<feature type="compositionally biased region" description="Polar residues" evidence="8">
    <location>
        <begin position="621"/>
        <end position="632"/>
    </location>
</feature>
<dbReference type="InterPro" id="IPR026254">
    <property type="entry name" value="RNF31-like"/>
</dbReference>
<accession>A0A7M5WRD3</accession>
<dbReference type="PROSITE" id="PS51873">
    <property type="entry name" value="TRIAD"/>
    <property type="match status" value="1"/>
</dbReference>
<dbReference type="GeneID" id="136798454"/>
<dbReference type="SUPFAM" id="SSF57850">
    <property type="entry name" value="RING/U-box"/>
    <property type="match status" value="2"/>
</dbReference>
<organism evidence="10 11">
    <name type="scientific">Clytia hemisphaerica</name>
    <dbReference type="NCBI Taxonomy" id="252671"/>
    <lineage>
        <taxon>Eukaryota</taxon>
        <taxon>Metazoa</taxon>
        <taxon>Cnidaria</taxon>
        <taxon>Hydrozoa</taxon>
        <taxon>Hydroidolina</taxon>
        <taxon>Leptothecata</taxon>
        <taxon>Obeliida</taxon>
        <taxon>Clytiidae</taxon>
        <taxon>Clytia</taxon>
    </lineage>
</organism>
<dbReference type="InterPro" id="IPR001876">
    <property type="entry name" value="Znf_RanBP2"/>
</dbReference>
<dbReference type="OrthoDB" id="9978677at2759"/>
<dbReference type="PANTHER" id="PTHR16004">
    <property type="entry name" value="RING FINGER PROTEIN 31-RELATED"/>
    <property type="match status" value="1"/>
</dbReference>
<feature type="compositionally biased region" description="Polar residues" evidence="8">
    <location>
        <begin position="465"/>
        <end position="475"/>
    </location>
</feature>
<comment type="similarity">
    <text evidence="1">Belongs to the RBR family.</text>
</comment>
<keyword evidence="5" id="KW-0863">Zinc-finger</keyword>
<keyword evidence="4" id="KW-0677">Repeat</keyword>
<evidence type="ECO:0000256" key="3">
    <source>
        <dbReference type="ARBA" id="ARBA00022723"/>
    </source>
</evidence>
<dbReference type="InterPro" id="IPR044066">
    <property type="entry name" value="TRIAD_supradom"/>
</dbReference>
<dbReference type="InterPro" id="IPR036443">
    <property type="entry name" value="Znf_RanBP2_sf"/>
</dbReference>
<dbReference type="Pfam" id="PF01485">
    <property type="entry name" value="IBR"/>
    <property type="match status" value="1"/>
</dbReference>
<keyword evidence="6" id="KW-0833">Ubl conjugation pathway</keyword>
<dbReference type="Pfam" id="PF16678">
    <property type="entry name" value="UBA_HOIP"/>
    <property type="match status" value="1"/>
</dbReference>
<evidence type="ECO:0000256" key="5">
    <source>
        <dbReference type="ARBA" id="ARBA00022771"/>
    </source>
</evidence>
<dbReference type="SUPFAM" id="SSF90209">
    <property type="entry name" value="Ran binding protein zinc finger-like"/>
    <property type="match status" value="1"/>
</dbReference>
<feature type="compositionally biased region" description="Polar residues" evidence="8">
    <location>
        <begin position="74"/>
        <end position="104"/>
    </location>
</feature>
<dbReference type="GO" id="GO:0008270">
    <property type="term" value="F:zinc ion binding"/>
    <property type="evidence" value="ECO:0007669"/>
    <property type="project" value="UniProtKB-KW"/>
</dbReference>
<evidence type="ECO:0000256" key="7">
    <source>
        <dbReference type="ARBA" id="ARBA00022833"/>
    </source>
</evidence>
<feature type="region of interest" description="Disordered" evidence="8">
    <location>
        <begin position="1355"/>
        <end position="1387"/>
    </location>
</feature>
<dbReference type="GO" id="GO:1990450">
    <property type="term" value="F:linear polyubiquitin binding"/>
    <property type="evidence" value="ECO:0007669"/>
    <property type="project" value="TreeGrafter"/>
</dbReference>
<dbReference type="PANTHER" id="PTHR16004:SF3">
    <property type="entry name" value="E3 UBIQUITIN-PROTEIN LIGASE RNF31"/>
    <property type="match status" value="1"/>
</dbReference>
<feature type="compositionally biased region" description="Low complexity" evidence="8">
    <location>
        <begin position="59"/>
        <end position="73"/>
    </location>
</feature>
<dbReference type="GO" id="GO:0097039">
    <property type="term" value="P:protein linear polyubiquitination"/>
    <property type="evidence" value="ECO:0007669"/>
    <property type="project" value="TreeGrafter"/>
</dbReference>
<feature type="domain" description="RING-type" evidence="9">
    <location>
        <begin position="936"/>
        <end position="1175"/>
    </location>
</feature>
<dbReference type="InterPro" id="IPR032065">
    <property type="entry name" value="RNF31-UBA"/>
</dbReference>
<evidence type="ECO:0000256" key="2">
    <source>
        <dbReference type="ARBA" id="ARBA00022679"/>
    </source>
</evidence>
<dbReference type="GO" id="GO:0036435">
    <property type="term" value="F:K48-linked polyubiquitin modification-dependent protein binding"/>
    <property type="evidence" value="ECO:0007669"/>
    <property type="project" value="TreeGrafter"/>
</dbReference>
<sequence length="1387" mass="159499">MSERPKPKPRPRPRPKPDQSATQHHIQQHHPHSQHAYSSRTEDHSSNGYHSYASQAPDMYQPQYPGGFQQQQMHNTSGFNQPFHNQHNLYTLNPSSGPASHVSNHDYISTAASSTFPSMQVHESFQHSNDPNLILQKFTKIFPTDVANIRCQIYYPYIRNCPEDQYRELVRQLFELNKNVNDKYGYLDFKDLLHKNQVTPINDILSALNILEIYAKNLLKNETERHKHWNKINLMTKAFETVRPLLGNRDILYQMGYTKDLKDTSGSLRGVAFPEGTPPNTDKVEHLAMDLYIAKCEIKEINNRTHPRLHWLKDLDGLPSAFFINNDTSDPSTESIPYLLPNSTSSSTARKFNDLTSMQIQKPEIPARPKLSYPETETRNVTTTKEAPKLRKCPKCGNQGTKFCQECGSDLSKLTITEVNNKPSTPVIDQQPQAWTAKLEPPNNRKTIALYEEPSPKGSPVLTPKFQTPPQSPRQLRQMIDAEDVVEQKPPLNDEKPPAAGERWVCKHCTFENEPTTNICDVCLKTSWVFKPTEIKAKEQTQPPPPEQRRHVEQPPPPQPAPRQGKNEQSNSQKKGLSMLTNFFGMKSDEEKQDGFSPNHSTLKAKDIESFVVIEDHFNGSAANTGENNKSNDQQDGRNFHTTPLINGAKNDETLTKAGLKPIVKSSVEYQQIRKNLEKKKEEDRQRAAEEERQRIIEKEKQQKSEQKSKHLARLFQYSEQNGFTVDECVIAIKRGKFGPSPSTQQIHNYFNTGQNTDINEIVLLCNAELYNQKLGAVSAEEARPFYMKIGLDRDENILEEAAKALIQRRTKQVAMLKNEFTSLPQDDIVNALTQAKGSMERARTSLNKFLLKDIVARSKNPFDEKKFIDQMNNDKIDRELKCVILLGEGYVENWGKAELVCRLTTEFKDNEDVEVFDCIEAANSSKDIDKCRRYLQHDCSICYGKYPMNKIEQSTTCHCKLCIDCYTQFLKTSIESKDISNLKCSGCEEDIVFPHLAEQIKHFVRKKRLEQKYLDIFQTKLLDFGIQNDPSFRYCVHCNNGYGFIWDNDMGIKMRCDKCNQFSCYNCKEKWTSDHDGVTCDELEFVRYMNNNLGKEKDVASLFDRTQVVCPNQVCKSKFELARGGCMHFTCPKCKFQFCNGCDGQMVDSKKGETTEKCDDRCATKGLHAHHPRDCYFYVRDLVIDELQQILKNGEIPYETEPAEDRQDQAIVCNVKETKEEDYVDANGENKKRTVDTPCGKETENHNAGLCLVHYKEYLSILINRYGLDPVEVYDKNSLRILYNVRYNKEMPAEQDGEDENAYVQRLRQAAKNEFPLPKRKTFPHPREIAARQQQQQQLQQDMLFIPQAQAQPLIVQDIEEDDEPQPYIRDFNDGDTDDSFDSDEE</sequence>
<evidence type="ECO:0000259" key="9">
    <source>
        <dbReference type="PROSITE" id="PS51873"/>
    </source>
</evidence>
<dbReference type="Gene3D" id="1.20.58.2190">
    <property type="match status" value="1"/>
</dbReference>
<name>A0A7M5WRD3_9CNID</name>